<comment type="caution">
    <text evidence="8">The sequence shown here is derived from an EMBL/GenBank/DDBJ whole genome shotgun (WGS) entry which is preliminary data.</text>
</comment>
<feature type="transmembrane region" description="Helical" evidence="6">
    <location>
        <begin position="260"/>
        <end position="293"/>
    </location>
</feature>
<keyword evidence="5 6" id="KW-0472">Membrane</keyword>
<dbReference type="OrthoDB" id="5329450at2"/>
<feature type="transmembrane region" description="Helical" evidence="6">
    <location>
        <begin position="105"/>
        <end position="125"/>
    </location>
</feature>
<comment type="subcellular location">
    <subcellularLocation>
        <location evidence="1">Membrane</location>
        <topology evidence="1">Multi-pass membrane protein</topology>
    </subcellularLocation>
</comment>
<dbReference type="InterPro" id="IPR003474">
    <property type="entry name" value="Glcn_transporter"/>
</dbReference>
<feature type="transmembrane region" description="Helical" evidence="6">
    <location>
        <begin position="194"/>
        <end position="214"/>
    </location>
</feature>
<feature type="domain" description="Citrate transporter-like" evidence="7">
    <location>
        <begin position="32"/>
        <end position="405"/>
    </location>
</feature>
<dbReference type="GO" id="GO:0015128">
    <property type="term" value="F:gluconate transmembrane transporter activity"/>
    <property type="evidence" value="ECO:0007669"/>
    <property type="project" value="InterPro"/>
</dbReference>
<accession>A0A3A3GFW2</accession>
<evidence type="ECO:0000256" key="1">
    <source>
        <dbReference type="ARBA" id="ARBA00004141"/>
    </source>
</evidence>
<organism evidence="8 9">
    <name type="scientific">Paenibacillus thiaminolyticus</name>
    <name type="common">Bacillus thiaminolyticus</name>
    <dbReference type="NCBI Taxonomy" id="49283"/>
    <lineage>
        <taxon>Bacteria</taxon>
        <taxon>Bacillati</taxon>
        <taxon>Bacillota</taxon>
        <taxon>Bacilli</taxon>
        <taxon>Bacillales</taxon>
        <taxon>Paenibacillaceae</taxon>
        <taxon>Paenibacillus</taxon>
    </lineage>
</organism>
<name>A0A3A3GFW2_PANTH</name>
<dbReference type="InterPro" id="IPR004680">
    <property type="entry name" value="Cit_transptr-like_dom"/>
</dbReference>
<keyword evidence="3 6" id="KW-0812">Transmembrane</keyword>
<dbReference type="InterPro" id="IPR014738">
    <property type="entry name" value="Citrate_transporter"/>
</dbReference>
<evidence type="ECO:0000256" key="2">
    <source>
        <dbReference type="ARBA" id="ARBA00022448"/>
    </source>
</evidence>
<gene>
    <name evidence="8" type="ORF">DQX05_19365</name>
</gene>
<feature type="transmembrane region" description="Helical" evidence="6">
    <location>
        <begin position="313"/>
        <end position="334"/>
    </location>
</feature>
<dbReference type="PANTHER" id="PTHR30354:SF26">
    <property type="entry name" value="TRANSPORTER, PUTATIVE-RELATED"/>
    <property type="match status" value="1"/>
</dbReference>
<keyword evidence="4 6" id="KW-1133">Transmembrane helix</keyword>
<proteinExistence type="predicted"/>
<dbReference type="GO" id="GO:0005886">
    <property type="term" value="C:plasma membrane"/>
    <property type="evidence" value="ECO:0007669"/>
    <property type="project" value="TreeGrafter"/>
</dbReference>
<feature type="transmembrane region" description="Helical" evidence="6">
    <location>
        <begin position="399"/>
        <end position="426"/>
    </location>
</feature>
<evidence type="ECO:0000256" key="4">
    <source>
        <dbReference type="ARBA" id="ARBA00022989"/>
    </source>
</evidence>
<evidence type="ECO:0000256" key="5">
    <source>
        <dbReference type="ARBA" id="ARBA00023136"/>
    </source>
</evidence>
<reference evidence="8 9" key="1">
    <citation type="submission" date="2018-09" db="EMBL/GenBank/DDBJ databases">
        <title>Paenibacillus SK2017-BO5.</title>
        <authorList>
            <person name="Piskunova J.V."/>
            <person name="Dubiley S.A."/>
            <person name="Severinov K.V."/>
        </authorList>
    </citation>
    <scope>NUCLEOTIDE SEQUENCE [LARGE SCALE GENOMIC DNA]</scope>
    <source>
        <strain evidence="8 9">BO5</strain>
    </source>
</reference>
<evidence type="ECO:0000256" key="6">
    <source>
        <dbReference type="SAM" id="Phobius"/>
    </source>
</evidence>
<dbReference type="Proteomes" id="UP000266177">
    <property type="component" value="Unassembled WGS sequence"/>
</dbReference>
<evidence type="ECO:0000259" key="7">
    <source>
        <dbReference type="Pfam" id="PF03600"/>
    </source>
</evidence>
<dbReference type="AlphaFoldDB" id="A0A3A3GFW2"/>
<feature type="transmembrane region" description="Helical" evidence="6">
    <location>
        <begin position="154"/>
        <end position="174"/>
    </location>
</feature>
<dbReference type="Pfam" id="PF03600">
    <property type="entry name" value="CitMHS"/>
    <property type="match status" value="1"/>
</dbReference>
<evidence type="ECO:0000313" key="8">
    <source>
        <dbReference type="EMBL" id="RJG22014.1"/>
    </source>
</evidence>
<evidence type="ECO:0000313" key="9">
    <source>
        <dbReference type="Proteomes" id="UP000266177"/>
    </source>
</evidence>
<feature type="transmembrane region" description="Helical" evidence="6">
    <location>
        <begin position="41"/>
        <end position="60"/>
    </location>
</feature>
<feature type="transmembrane region" description="Helical" evidence="6">
    <location>
        <begin position="72"/>
        <end position="93"/>
    </location>
</feature>
<feature type="transmembrane region" description="Helical" evidence="6">
    <location>
        <begin position="14"/>
        <end position="34"/>
    </location>
</feature>
<evidence type="ECO:0000256" key="3">
    <source>
        <dbReference type="ARBA" id="ARBA00022692"/>
    </source>
</evidence>
<dbReference type="EMBL" id="QYZD01000019">
    <property type="protein sequence ID" value="RJG22014.1"/>
    <property type="molecule type" value="Genomic_DNA"/>
</dbReference>
<dbReference type="GO" id="GO:0015137">
    <property type="term" value="F:citrate transmembrane transporter activity"/>
    <property type="evidence" value="ECO:0007669"/>
    <property type="project" value="InterPro"/>
</dbReference>
<sequence>MCETLASTSRKGDILLSLSLIGLITILIIVGLLISGKVTPIVAMVIPPILGALIAGYSFTEIGGFFGNGVSSVINVAIMFIFAIIFFGIMQDVGLFDPLINKMVAVSRGSVVTVCVGTVLVAAIAHLDGSGASTFLITIPALLPVYKRLQMNPYLLLLLVGGSASIMNMIPWAGPLGRTATVLEADVTELWQPLIPIQIIGMVLMIGLAVLLGIREKRRIIRKYGSLEVAATLEATAAGPDASASVQTGPANGLARPRLLWVNACLAVAVVGVLVAGIIPAGLAFMIGVSIALPLNFFKVKDQMERLRAHAPNALTMASIILAAGLFLGILNGTGMLTAIANDAVTILPGSIAPYLHIIVGLLGVPFDLILSTDAYYFALLPVVDQIASGFGVASLSTAYAMVIGNIVGTFVSPLSPALWLALGLAGLEMGRHIRYSLFWIWGISIILVVTAIFMGII</sequence>
<feature type="transmembrane region" description="Helical" evidence="6">
    <location>
        <begin position="438"/>
        <end position="457"/>
    </location>
</feature>
<feature type="transmembrane region" description="Helical" evidence="6">
    <location>
        <begin position="355"/>
        <end position="379"/>
    </location>
</feature>
<dbReference type="PANTHER" id="PTHR30354">
    <property type="entry name" value="GNT FAMILY GLUCONATE TRANSPORTER"/>
    <property type="match status" value="1"/>
</dbReference>
<dbReference type="NCBIfam" id="TIGR00784">
    <property type="entry name" value="citMHS"/>
    <property type="match status" value="1"/>
</dbReference>
<protein>
    <submittedName>
        <fullName evidence="8">Citrate transporter</fullName>
    </submittedName>
</protein>
<keyword evidence="2" id="KW-0813">Transport</keyword>